<feature type="domain" description="4'-phosphopantetheinyl transferase" evidence="3">
    <location>
        <begin position="122"/>
        <end position="212"/>
    </location>
</feature>
<gene>
    <name evidence="5" type="ORF">HNQ99_000957</name>
</gene>
<protein>
    <submittedName>
        <fullName evidence="5">Phosphopantetheine--protein transferase-like protein</fullName>
    </submittedName>
</protein>
<dbReference type="GO" id="GO:0019878">
    <property type="term" value="P:lysine biosynthetic process via aminoadipic acid"/>
    <property type="evidence" value="ECO:0007669"/>
    <property type="project" value="TreeGrafter"/>
</dbReference>
<dbReference type="InterPro" id="IPR055066">
    <property type="entry name" value="AASDHPPT_N"/>
</dbReference>
<evidence type="ECO:0000256" key="2">
    <source>
        <dbReference type="ARBA" id="ARBA00022679"/>
    </source>
</evidence>
<dbReference type="GO" id="GO:0008897">
    <property type="term" value="F:holo-[acyl-carrier-protein] synthase activity"/>
    <property type="evidence" value="ECO:0007669"/>
    <property type="project" value="InterPro"/>
</dbReference>
<evidence type="ECO:0000313" key="6">
    <source>
        <dbReference type="Proteomes" id="UP000575068"/>
    </source>
</evidence>
<dbReference type="Pfam" id="PF01648">
    <property type="entry name" value="ACPS"/>
    <property type="match status" value="1"/>
</dbReference>
<accession>A0A840HT31</accession>
<dbReference type="Pfam" id="PF22624">
    <property type="entry name" value="AASDHPPT_N"/>
    <property type="match status" value="1"/>
</dbReference>
<dbReference type="InterPro" id="IPR008278">
    <property type="entry name" value="4-PPantetheinyl_Trfase_dom"/>
</dbReference>
<dbReference type="RefSeq" id="WP_184474507.1">
    <property type="nucleotide sequence ID" value="NZ_JACHOV010000003.1"/>
</dbReference>
<comment type="similarity">
    <text evidence="1">Belongs to the P-Pant transferase superfamily. Gsp/Sfp/HetI/AcpT family.</text>
</comment>
<dbReference type="EMBL" id="JACHOV010000003">
    <property type="protein sequence ID" value="MBB4640664.1"/>
    <property type="molecule type" value="Genomic_DNA"/>
</dbReference>
<comment type="caution">
    <text evidence="5">The sequence shown here is derived from an EMBL/GenBank/DDBJ whole genome shotgun (WGS) entry which is preliminary data.</text>
</comment>
<reference evidence="5 6" key="1">
    <citation type="submission" date="2020-08" db="EMBL/GenBank/DDBJ databases">
        <title>Genomic Encyclopedia of Type Strains, Phase IV (KMG-IV): sequencing the most valuable type-strain genomes for metagenomic binning, comparative biology and taxonomic classification.</title>
        <authorList>
            <person name="Goeker M."/>
        </authorList>
    </citation>
    <scope>NUCLEOTIDE SEQUENCE [LARGE SCALE GENOMIC DNA]</scope>
    <source>
        <strain evidence="5 6">DSM 7465</strain>
    </source>
</reference>
<dbReference type="SUPFAM" id="SSF56214">
    <property type="entry name" value="4'-phosphopantetheinyl transferase"/>
    <property type="match status" value="2"/>
</dbReference>
<evidence type="ECO:0000313" key="5">
    <source>
        <dbReference type="EMBL" id="MBB4640664.1"/>
    </source>
</evidence>
<sequence length="244" mass="27133">MTASPFVPLLQDATEDWLVYGASYNALESEEPNPRALLSAAEIARADRFVFEPDRRRFILAHAYLRRIVEIHTRLPAATLLLSTIENRRPELSSSENTPALHLSLSHCRSHVAVAISERRCVGVDIESISSDQGAREIAENFFSAKERQVLSNLRPDQYDEAFMRLWTAKEAFSKALGLGLALPLDSLVVQDDGRRAEIGFSPHDVHPTFKVAHINVEDICICAVVGLSHDVVETARAAHDVQL</sequence>
<evidence type="ECO:0000256" key="1">
    <source>
        <dbReference type="ARBA" id="ARBA00010990"/>
    </source>
</evidence>
<proteinExistence type="inferred from homology"/>
<dbReference type="Gene3D" id="3.90.470.20">
    <property type="entry name" value="4'-phosphopantetheinyl transferase domain"/>
    <property type="match status" value="2"/>
</dbReference>
<evidence type="ECO:0000259" key="4">
    <source>
        <dbReference type="Pfam" id="PF22624"/>
    </source>
</evidence>
<dbReference type="GO" id="GO:0005829">
    <property type="term" value="C:cytosol"/>
    <property type="evidence" value="ECO:0007669"/>
    <property type="project" value="TreeGrafter"/>
</dbReference>
<evidence type="ECO:0000259" key="3">
    <source>
        <dbReference type="Pfam" id="PF01648"/>
    </source>
</evidence>
<feature type="domain" description="4'-phosphopantetheinyl transferase N-terminal" evidence="4">
    <location>
        <begin position="37"/>
        <end position="116"/>
    </location>
</feature>
<dbReference type="InterPro" id="IPR037143">
    <property type="entry name" value="4-PPantetheinyl_Trfase_dom_sf"/>
</dbReference>
<dbReference type="InterPro" id="IPR050559">
    <property type="entry name" value="P-Pant_transferase_sf"/>
</dbReference>
<dbReference type="Proteomes" id="UP000575068">
    <property type="component" value="Unassembled WGS sequence"/>
</dbReference>
<organism evidence="5 6">
    <name type="scientific">Rhizorhapis suberifaciens</name>
    <name type="common">corky root of lettuce</name>
    <dbReference type="NCBI Taxonomy" id="13656"/>
    <lineage>
        <taxon>Bacteria</taxon>
        <taxon>Pseudomonadati</taxon>
        <taxon>Pseudomonadota</taxon>
        <taxon>Alphaproteobacteria</taxon>
        <taxon>Sphingomonadales</taxon>
        <taxon>Sphingomonadaceae</taxon>
        <taxon>Rhizorhapis</taxon>
    </lineage>
</organism>
<dbReference type="AlphaFoldDB" id="A0A840HT31"/>
<keyword evidence="2 5" id="KW-0808">Transferase</keyword>
<keyword evidence="6" id="KW-1185">Reference proteome</keyword>
<dbReference type="PANTHER" id="PTHR12215">
    <property type="entry name" value="PHOSPHOPANTETHEINE TRANSFERASE"/>
    <property type="match status" value="1"/>
</dbReference>
<dbReference type="PANTHER" id="PTHR12215:SF10">
    <property type="entry name" value="L-AMINOADIPATE-SEMIALDEHYDE DEHYDROGENASE-PHOSPHOPANTETHEINYL TRANSFERASE"/>
    <property type="match status" value="1"/>
</dbReference>
<name>A0A840HT31_9SPHN</name>
<dbReference type="GO" id="GO:0000287">
    <property type="term" value="F:magnesium ion binding"/>
    <property type="evidence" value="ECO:0007669"/>
    <property type="project" value="InterPro"/>
</dbReference>